<sequence>MSIPWNNVDPLKGVAGYERVGLLGQGAFGGVILYKRTLADGSKDEVAVKFIGINETLNFKLVEREVCSQRMLLHPHVIQLKRLGISPDLRYLYMVLEYAKDGDLFSYINKRHRLSEHEARWFFQQLIFGLDYCHKRGIVSRDLKPENLLLSRNPFAQSTSDSPANYHLKIADFGLSKAGFNSMPKSRVGTITYMAPEVLLAGSGRTYDGELADVWSCGVVLYVMLFGKYPFTFPENQNNATEWAAAMKKLVNGLYETPSNVRVSQPCLDLLSKLMQPLPNKRVTCAEVMAHPWFMEGLPPAAITRNTDLVNHQLRNPPPWEQTWEEVLQVLMAAQDAPQKNQKTGGGKTDGFDDEDEVPSMYDLI</sequence>
<evidence type="ECO:0000256" key="4">
    <source>
        <dbReference type="ARBA" id="ARBA00022777"/>
    </source>
</evidence>
<dbReference type="GO" id="GO:0005737">
    <property type="term" value="C:cytoplasm"/>
    <property type="evidence" value="ECO:0007669"/>
    <property type="project" value="TreeGrafter"/>
</dbReference>
<evidence type="ECO:0000256" key="1">
    <source>
        <dbReference type="ARBA" id="ARBA00022527"/>
    </source>
</evidence>
<evidence type="ECO:0000259" key="8">
    <source>
        <dbReference type="PROSITE" id="PS50011"/>
    </source>
</evidence>
<protein>
    <recommendedName>
        <fullName evidence="8">Protein kinase domain-containing protein</fullName>
    </recommendedName>
</protein>
<reference evidence="9" key="1">
    <citation type="submission" date="2021-01" db="EMBL/GenBank/DDBJ databases">
        <authorList>
            <person name="Corre E."/>
            <person name="Pelletier E."/>
            <person name="Niang G."/>
            <person name="Scheremetjew M."/>
            <person name="Finn R."/>
            <person name="Kale V."/>
            <person name="Holt S."/>
            <person name="Cochrane G."/>
            <person name="Meng A."/>
            <person name="Brown T."/>
            <person name="Cohen L."/>
        </authorList>
    </citation>
    <scope>NUCLEOTIDE SEQUENCE</scope>
    <source>
        <strain evidence="9">SAG 63-3</strain>
    </source>
</reference>
<feature type="binding site" evidence="6">
    <location>
        <position position="49"/>
    </location>
    <ligand>
        <name>ATP</name>
        <dbReference type="ChEBI" id="CHEBI:30616"/>
    </ligand>
</feature>
<dbReference type="EMBL" id="HBFM01002152">
    <property type="protein sequence ID" value="CAD8764831.1"/>
    <property type="molecule type" value="Transcribed_RNA"/>
</dbReference>
<keyword evidence="4" id="KW-0418">Kinase</keyword>
<keyword evidence="5 6" id="KW-0067">ATP-binding</keyword>
<evidence type="ECO:0000256" key="7">
    <source>
        <dbReference type="SAM" id="MobiDB-lite"/>
    </source>
</evidence>
<dbReference type="InterPro" id="IPR000719">
    <property type="entry name" value="Prot_kinase_dom"/>
</dbReference>
<evidence type="ECO:0000256" key="2">
    <source>
        <dbReference type="ARBA" id="ARBA00022679"/>
    </source>
</evidence>
<dbReference type="SMART" id="SM00220">
    <property type="entry name" value="S_TKc"/>
    <property type="match status" value="1"/>
</dbReference>
<dbReference type="AlphaFoldDB" id="A0A7S0Y9W3"/>
<gene>
    <name evidence="9" type="ORF">PPAR00522_LOCUS1216</name>
</gene>
<organism evidence="9">
    <name type="scientific">Polytomella parva</name>
    <dbReference type="NCBI Taxonomy" id="51329"/>
    <lineage>
        <taxon>Eukaryota</taxon>
        <taxon>Viridiplantae</taxon>
        <taxon>Chlorophyta</taxon>
        <taxon>core chlorophytes</taxon>
        <taxon>Chlorophyceae</taxon>
        <taxon>CS clade</taxon>
        <taxon>Chlamydomonadales</taxon>
        <taxon>Chlamydomonadaceae</taxon>
        <taxon>Polytomella</taxon>
    </lineage>
</organism>
<keyword evidence="3 6" id="KW-0547">Nucleotide-binding</keyword>
<dbReference type="PANTHER" id="PTHR24346">
    <property type="entry name" value="MAP/MICROTUBULE AFFINITY-REGULATING KINASE"/>
    <property type="match status" value="1"/>
</dbReference>
<evidence type="ECO:0000256" key="3">
    <source>
        <dbReference type="ARBA" id="ARBA00022741"/>
    </source>
</evidence>
<keyword evidence="2" id="KW-0808">Transferase</keyword>
<dbReference type="InterPro" id="IPR017441">
    <property type="entry name" value="Protein_kinase_ATP_BS"/>
</dbReference>
<evidence type="ECO:0000256" key="6">
    <source>
        <dbReference type="PROSITE-ProRule" id="PRU10141"/>
    </source>
</evidence>
<dbReference type="GO" id="GO:0035556">
    <property type="term" value="P:intracellular signal transduction"/>
    <property type="evidence" value="ECO:0007669"/>
    <property type="project" value="TreeGrafter"/>
</dbReference>
<dbReference type="GO" id="GO:0004674">
    <property type="term" value="F:protein serine/threonine kinase activity"/>
    <property type="evidence" value="ECO:0007669"/>
    <property type="project" value="UniProtKB-KW"/>
</dbReference>
<accession>A0A7S0Y9W3</accession>
<keyword evidence="1" id="KW-0723">Serine/threonine-protein kinase</keyword>
<dbReference type="FunFam" id="1.10.510.10:FF:000571">
    <property type="entry name" value="Maternal embryonic leucine zipper kinase"/>
    <property type="match status" value="1"/>
</dbReference>
<name>A0A7S0Y9W3_9CHLO</name>
<dbReference type="Gene3D" id="1.10.510.10">
    <property type="entry name" value="Transferase(Phosphotransferase) domain 1"/>
    <property type="match status" value="1"/>
</dbReference>
<dbReference type="SUPFAM" id="SSF56112">
    <property type="entry name" value="Protein kinase-like (PK-like)"/>
    <property type="match status" value="1"/>
</dbReference>
<dbReference type="GO" id="GO:0005524">
    <property type="term" value="F:ATP binding"/>
    <property type="evidence" value="ECO:0007669"/>
    <property type="project" value="UniProtKB-UniRule"/>
</dbReference>
<feature type="region of interest" description="Disordered" evidence="7">
    <location>
        <begin position="336"/>
        <end position="365"/>
    </location>
</feature>
<feature type="domain" description="Protein kinase" evidence="8">
    <location>
        <begin position="17"/>
        <end position="294"/>
    </location>
</feature>
<evidence type="ECO:0000313" key="9">
    <source>
        <dbReference type="EMBL" id="CAD8764831.1"/>
    </source>
</evidence>
<dbReference type="PROSITE" id="PS00107">
    <property type="entry name" value="PROTEIN_KINASE_ATP"/>
    <property type="match status" value="1"/>
</dbReference>
<dbReference type="Pfam" id="PF00069">
    <property type="entry name" value="Pkinase"/>
    <property type="match status" value="1"/>
</dbReference>
<evidence type="ECO:0000256" key="5">
    <source>
        <dbReference type="ARBA" id="ARBA00022840"/>
    </source>
</evidence>
<dbReference type="PANTHER" id="PTHR24346:SF82">
    <property type="entry name" value="KP78A-RELATED"/>
    <property type="match status" value="1"/>
</dbReference>
<dbReference type="PROSITE" id="PS50011">
    <property type="entry name" value="PROTEIN_KINASE_DOM"/>
    <property type="match status" value="1"/>
</dbReference>
<dbReference type="InterPro" id="IPR011009">
    <property type="entry name" value="Kinase-like_dom_sf"/>
</dbReference>
<proteinExistence type="predicted"/>